<gene>
    <name evidence="1" type="ORF">GCM10011579_081210</name>
</gene>
<protein>
    <submittedName>
        <fullName evidence="1">Uncharacterized protein</fullName>
    </submittedName>
</protein>
<reference evidence="1 2" key="1">
    <citation type="journal article" date="2014" name="Int. J. Syst. Evol. Microbiol.">
        <title>Complete genome sequence of Corynebacterium casei LMG S-19264T (=DSM 44701T), isolated from a smear-ripened cheese.</title>
        <authorList>
            <consortium name="US DOE Joint Genome Institute (JGI-PGF)"/>
            <person name="Walter F."/>
            <person name="Albersmeier A."/>
            <person name="Kalinowski J."/>
            <person name="Ruckert C."/>
        </authorList>
    </citation>
    <scope>NUCLEOTIDE SEQUENCE [LARGE SCALE GENOMIC DNA]</scope>
    <source>
        <strain evidence="1 2">CGMCC 4.7111</strain>
    </source>
</reference>
<name>A0A917YCK8_9ACTN</name>
<keyword evidence="2" id="KW-1185">Reference proteome</keyword>
<sequence length="72" mass="7600">MHFAGLDVQVDAVEGPDSGEGLGDAGHGEQRWFWCHDGSPWRACGPVAGQGAYTSKRVQGVAEQGAVPVIYM</sequence>
<accession>A0A917YCK8</accession>
<proteinExistence type="predicted"/>
<comment type="caution">
    <text evidence="1">The sequence shown here is derived from an EMBL/GenBank/DDBJ whole genome shotgun (WGS) entry which is preliminary data.</text>
</comment>
<evidence type="ECO:0000313" key="2">
    <source>
        <dbReference type="Proteomes" id="UP000600365"/>
    </source>
</evidence>
<dbReference type="AlphaFoldDB" id="A0A917YCK8"/>
<organism evidence="1 2">
    <name type="scientific">Streptomyces albiflavescens</name>
    <dbReference type="NCBI Taxonomy" id="1623582"/>
    <lineage>
        <taxon>Bacteria</taxon>
        <taxon>Bacillati</taxon>
        <taxon>Actinomycetota</taxon>
        <taxon>Actinomycetes</taxon>
        <taxon>Kitasatosporales</taxon>
        <taxon>Streptomycetaceae</taxon>
        <taxon>Streptomyces</taxon>
    </lineage>
</organism>
<dbReference type="EMBL" id="BMMM01000020">
    <property type="protein sequence ID" value="GGN87889.1"/>
    <property type="molecule type" value="Genomic_DNA"/>
</dbReference>
<dbReference type="Proteomes" id="UP000600365">
    <property type="component" value="Unassembled WGS sequence"/>
</dbReference>
<evidence type="ECO:0000313" key="1">
    <source>
        <dbReference type="EMBL" id="GGN87889.1"/>
    </source>
</evidence>